<dbReference type="InterPro" id="IPR012337">
    <property type="entry name" value="RNaseH-like_sf"/>
</dbReference>
<dbReference type="GO" id="GO:0003676">
    <property type="term" value="F:nucleic acid binding"/>
    <property type="evidence" value="ECO:0007669"/>
    <property type="project" value="InterPro"/>
</dbReference>
<keyword evidence="4" id="KW-1185">Reference proteome</keyword>
<dbReference type="CDD" id="cd01647">
    <property type="entry name" value="RT_LTR"/>
    <property type="match status" value="1"/>
</dbReference>
<dbReference type="GO" id="GO:0004523">
    <property type="term" value="F:RNA-DNA hybrid ribonuclease activity"/>
    <property type="evidence" value="ECO:0007669"/>
    <property type="project" value="InterPro"/>
</dbReference>
<dbReference type="InterPro" id="IPR002156">
    <property type="entry name" value="RNaseH_domain"/>
</dbReference>
<reference evidence="3 4" key="1">
    <citation type="journal article" date="2017" name="Nat. Commun.">
        <title>Genome assembly with in vitro proximity ligation data and whole-genome triplication in lettuce.</title>
        <authorList>
            <person name="Reyes-Chin-Wo S."/>
            <person name="Wang Z."/>
            <person name="Yang X."/>
            <person name="Kozik A."/>
            <person name="Arikit S."/>
            <person name="Song C."/>
            <person name="Xia L."/>
            <person name="Froenicke L."/>
            <person name="Lavelle D.O."/>
            <person name="Truco M.J."/>
            <person name="Xia R."/>
            <person name="Zhu S."/>
            <person name="Xu C."/>
            <person name="Xu H."/>
            <person name="Xu X."/>
            <person name="Cox K."/>
            <person name="Korf I."/>
            <person name="Meyers B.C."/>
            <person name="Michelmore R.W."/>
        </authorList>
    </citation>
    <scope>NUCLEOTIDE SEQUENCE [LARGE SCALE GENOMIC DNA]</scope>
    <source>
        <strain evidence="4">cv. Salinas</strain>
        <tissue evidence="3">Seedlings</tissue>
    </source>
</reference>
<feature type="region of interest" description="Disordered" evidence="1">
    <location>
        <begin position="561"/>
        <end position="592"/>
    </location>
</feature>
<protein>
    <recommendedName>
        <fullName evidence="2">RNase H type-1 domain-containing protein</fullName>
    </recommendedName>
</protein>
<dbReference type="Pfam" id="PF00078">
    <property type="entry name" value="RVT_1"/>
    <property type="match status" value="1"/>
</dbReference>
<gene>
    <name evidence="3" type="ORF">LSAT_V11C800436210</name>
</gene>
<dbReference type="InterPro" id="IPR043128">
    <property type="entry name" value="Rev_trsase/Diguanyl_cyclase"/>
</dbReference>
<name>A0A9R1WVG6_LACSA</name>
<dbReference type="Pfam" id="PF13456">
    <property type="entry name" value="RVT_3"/>
    <property type="match status" value="1"/>
</dbReference>
<evidence type="ECO:0000256" key="1">
    <source>
        <dbReference type="SAM" id="MobiDB-lite"/>
    </source>
</evidence>
<evidence type="ECO:0000313" key="4">
    <source>
        <dbReference type="Proteomes" id="UP000235145"/>
    </source>
</evidence>
<dbReference type="Gene3D" id="3.30.420.10">
    <property type="entry name" value="Ribonuclease H-like superfamily/Ribonuclease H"/>
    <property type="match status" value="1"/>
</dbReference>
<dbReference type="AlphaFoldDB" id="A0A9R1WVG6"/>
<dbReference type="PANTHER" id="PTHR48475">
    <property type="entry name" value="RIBONUCLEASE H"/>
    <property type="match status" value="1"/>
</dbReference>
<dbReference type="EMBL" id="NBSK02000008">
    <property type="protein sequence ID" value="KAJ0189081.1"/>
    <property type="molecule type" value="Genomic_DNA"/>
</dbReference>
<dbReference type="SUPFAM" id="SSF53098">
    <property type="entry name" value="Ribonuclease H-like"/>
    <property type="match status" value="1"/>
</dbReference>
<dbReference type="CDD" id="cd09279">
    <property type="entry name" value="RNase_HI_like"/>
    <property type="match status" value="1"/>
</dbReference>
<dbReference type="SUPFAM" id="SSF56672">
    <property type="entry name" value="DNA/RNA polymerases"/>
    <property type="match status" value="1"/>
</dbReference>
<organism evidence="3 4">
    <name type="scientific">Lactuca sativa</name>
    <name type="common">Garden lettuce</name>
    <dbReference type="NCBI Taxonomy" id="4236"/>
    <lineage>
        <taxon>Eukaryota</taxon>
        <taxon>Viridiplantae</taxon>
        <taxon>Streptophyta</taxon>
        <taxon>Embryophyta</taxon>
        <taxon>Tracheophyta</taxon>
        <taxon>Spermatophyta</taxon>
        <taxon>Magnoliopsida</taxon>
        <taxon>eudicotyledons</taxon>
        <taxon>Gunneridae</taxon>
        <taxon>Pentapetalae</taxon>
        <taxon>asterids</taxon>
        <taxon>campanulids</taxon>
        <taxon>Asterales</taxon>
        <taxon>Asteraceae</taxon>
        <taxon>Cichorioideae</taxon>
        <taxon>Cichorieae</taxon>
        <taxon>Lactucinae</taxon>
        <taxon>Lactuca</taxon>
    </lineage>
</organism>
<dbReference type="Gene3D" id="3.30.70.270">
    <property type="match status" value="1"/>
</dbReference>
<proteinExistence type="predicted"/>
<dbReference type="Proteomes" id="UP000235145">
    <property type="component" value="Unassembled WGS sequence"/>
</dbReference>
<dbReference type="InterPro" id="IPR036397">
    <property type="entry name" value="RNaseH_sf"/>
</dbReference>
<feature type="domain" description="RNase H type-1" evidence="2">
    <location>
        <begin position="270"/>
        <end position="399"/>
    </location>
</feature>
<dbReference type="PROSITE" id="PS50879">
    <property type="entry name" value="RNASE_H_1"/>
    <property type="match status" value="1"/>
</dbReference>
<feature type="region of interest" description="Disordered" evidence="1">
    <location>
        <begin position="140"/>
        <end position="164"/>
    </location>
</feature>
<sequence length="592" mass="65253">MSKEDEEKTAFYTDHGTFCYTKMPFGLKNAGATYQRLVDSIFAKQIGRNIEVYVDDMVIKSPNEEKMLQDIEETFKTLEVAKMKVNPAKCMFGVEEGQFLGYYVTRQGVPPSPTKVDEFIETPTPKSLRDAQGLNGKLTTLSSREGAPENQGSTAQAADFGNPHPWRNITSVSFNIRRSDIIGIGRGNGRGAETNQIEVLTSYPIKQILLKPETSGRLAKWAIELGEHDINYRPRTSIKGQALADFLLEIPDGGNPMKEKVWVVEEAPTGNGSWTLYTDGASSREGSGAGLILTSPEGEEVTYALRFDFHTSNNEAEYEALLAGLRLAKQMGAKAVTALTDSRLAANQVNGSFEVRDQRMGKYVKMVKQLVGSFGQFTIKQIPRSENKRADALSKLASTCFDHLSKKVLVEVLRERSIDEQQVNTLTPAGPTWMTPFREYLQRGVFPDDHDEAIKIRIKAPSYTMVNGELYKKGFTSPWLKCVDQARGREILQEAHSGQVGTHEGAMALIGKGTTNGGILADDTSRRGRSNEEMLGVSVLRSSLGKTPGAAKQHIQPTTFLPVGHRHSGSIPRSTREAEVYGGSRGLLHKVD</sequence>
<accession>A0A9R1WVG6</accession>
<evidence type="ECO:0000313" key="3">
    <source>
        <dbReference type="EMBL" id="KAJ0189081.1"/>
    </source>
</evidence>
<dbReference type="InterPro" id="IPR000477">
    <property type="entry name" value="RT_dom"/>
</dbReference>
<evidence type="ECO:0000259" key="2">
    <source>
        <dbReference type="PROSITE" id="PS50879"/>
    </source>
</evidence>
<dbReference type="InterPro" id="IPR043502">
    <property type="entry name" value="DNA/RNA_pol_sf"/>
</dbReference>
<dbReference type="PANTHER" id="PTHR48475:SF2">
    <property type="entry name" value="RIBONUCLEASE H"/>
    <property type="match status" value="1"/>
</dbReference>
<comment type="caution">
    <text evidence="3">The sequence shown here is derived from an EMBL/GenBank/DDBJ whole genome shotgun (WGS) entry which is preliminary data.</text>
</comment>